<dbReference type="RefSeq" id="WP_344648881.1">
    <property type="nucleotide sequence ID" value="NZ_BAAAGX010000009.1"/>
</dbReference>
<reference evidence="2" key="1">
    <citation type="journal article" date="2019" name="Int. J. Syst. Evol. Microbiol.">
        <title>The Global Catalogue of Microorganisms (GCM) 10K type strain sequencing project: providing services to taxonomists for standard genome sequencing and annotation.</title>
        <authorList>
            <consortium name="The Broad Institute Genomics Platform"/>
            <consortium name="The Broad Institute Genome Sequencing Center for Infectious Disease"/>
            <person name="Wu L."/>
            <person name="Ma J."/>
        </authorList>
    </citation>
    <scope>NUCLEOTIDE SEQUENCE [LARGE SCALE GENOMIC DNA]</scope>
    <source>
        <strain evidence="2">JCM 10425</strain>
    </source>
</reference>
<gene>
    <name evidence="1" type="ORF">GCM10009539_24420</name>
</gene>
<comment type="caution">
    <text evidence="1">The sequence shown here is derived from an EMBL/GenBank/DDBJ whole genome shotgun (WGS) entry which is preliminary data.</text>
</comment>
<keyword evidence="2" id="KW-1185">Reference proteome</keyword>
<proteinExistence type="predicted"/>
<dbReference type="SUPFAM" id="SSF51445">
    <property type="entry name" value="(Trans)glycosidases"/>
    <property type="match status" value="1"/>
</dbReference>
<evidence type="ECO:0008006" key="3">
    <source>
        <dbReference type="Google" id="ProtNLM"/>
    </source>
</evidence>
<evidence type="ECO:0000313" key="1">
    <source>
        <dbReference type="EMBL" id="GAA0238254.1"/>
    </source>
</evidence>
<name>A0ABP3DQ29_9ACTN</name>
<organism evidence="1 2">
    <name type="scientific">Cryptosporangium japonicum</name>
    <dbReference type="NCBI Taxonomy" id="80872"/>
    <lineage>
        <taxon>Bacteria</taxon>
        <taxon>Bacillati</taxon>
        <taxon>Actinomycetota</taxon>
        <taxon>Actinomycetes</taxon>
        <taxon>Cryptosporangiales</taxon>
        <taxon>Cryptosporangiaceae</taxon>
        <taxon>Cryptosporangium</taxon>
    </lineage>
</organism>
<evidence type="ECO:0000313" key="2">
    <source>
        <dbReference type="Proteomes" id="UP001500967"/>
    </source>
</evidence>
<protein>
    <recommendedName>
        <fullName evidence="3">Abortive infection protein</fullName>
    </recommendedName>
</protein>
<dbReference type="Gene3D" id="3.20.20.80">
    <property type="entry name" value="Glycosidases"/>
    <property type="match status" value="1"/>
</dbReference>
<dbReference type="EMBL" id="BAAAGX010000009">
    <property type="protein sequence ID" value="GAA0238254.1"/>
    <property type="molecule type" value="Genomic_DNA"/>
</dbReference>
<sequence length="333" mass="36600">MRAKGITYDTGFVRGTAPRTDRWSLDDVTRDLLAIRDELHCDAVRITGGDPDRIDAAARIAASAGLEVWYSPYPLELTHEQILTLFADCAERAEKLRSGGAEVVFVTGAELTLMNLGFLPGETLEERVEPLLADPRSLAAQLPALTRHVNEFLGQALSVVRARFGGPVTYAAVQLERVNWDPFDIVSVDLYRTPETADRFVDGIRAYAAFGKPLAITEFGSATFRGAADRGARGLEIVVTDPETGAPLHLDGGYERDEAGQADVVRDLLEIFDAEGVDSTFVFAFGLRDFPHRPDGDSRDDLDRASYGVVAWFEDGHWEPKAAFRAIAEHYGR</sequence>
<dbReference type="Proteomes" id="UP001500967">
    <property type="component" value="Unassembled WGS sequence"/>
</dbReference>
<accession>A0ABP3DQ29</accession>
<dbReference type="InterPro" id="IPR017853">
    <property type="entry name" value="GH"/>
</dbReference>